<protein>
    <submittedName>
        <fullName evidence="1">Cerebral protein-3</fullName>
    </submittedName>
    <submittedName>
        <fullName evidence="2 3">Integral membrane protein 2C</fullName>
    </submittedName>
</protein>
<dbReference type="EMBL" id="AC012507">
    <property type="status" value="NOT_ANNOTATED_CDS"/>
    <property type="molecule type" value="Genomic_DNA"/>
</dbReference>
<dbReference type="HGNC" id="HGNC:6175">
    <property type="gene designation" value="ITM2C"/>
</dbReference>
<evidence type="ECO:0000313" key="4">
    <source>
        <dbReference type="Proteomes" id="UP000005640"/>
    </source>
</evidence>
<sequence length="166" mass="17994">MSLHSSPTLPTSLYQSCDLSVGGPSLLTWVWRRERRCCKVFSVSHCLEAGPAKAWAHSCTGSPRGRTGWGSRACEALGKGMGLWGRGGMGFRSICTIRKVLRSFFLEGTLSSLSLFLDLGLELRMGRCAQGGTHQSTREGGYLGVSQGLCQCLQPTSRSLEFGEWG</sequence>
<evidence type="ECO:0000313" key="1">
    <source>
        <dbReference type="EMBL" id="BAB46918.1"/>
    </source>
</evidence>
<keyword evidence="4" id="KW-1185">Reference proteome</keyword>
<dbReference type="Proteomes" id="UP000005640">
    <property type="component" value="Chromosome 2"/>
</dbReference>
<evidence type="ECO:0000313" key="2">
    <source>
        <dbReference type="EMBL" id="EAW70938.1"/>
    </source>
</evidence>
<name>Q96JS4_HUMAN</name>
<dbReference type="UCSC" id="uc061tkn.1">
    <property type="organism name" value="human"/>
</dbReference>
<reference evidence="2" key="3">
    <citation type="journal article" date="2001" name="Science">
        <title>The sequence of the human genome.</title>
        <authorList>
            <person name="Venter J.C."/>
            <person name="Adams M.D."/>
            <person name="Myers E.W."/>
            <person name="Li P.W."/>
            <person name="Mural R.J."/>
            <person name="Sutton G.G."/>
            <person name="Smith H.O."/>
            <person name="Yandell M."/>
            <person name="Evans C.A."/>
            <person name="Holt R.A."/>
            <person name="Gocayne J.D."/>
            <person name="Amanatides P."/>
            <person name="Ballew R.M."/>
            <person name="Huson D.H."/>
            <person name="Wortman J.R."/>
            <person name="Zhang Q."/>
            <person name="Kodira C.D."/>
            <person name="Zheng X.H."/>
            <person name="Chen L."/>
            <person name="Skupski M."/>
            <person name="Subramanian G."/>
            <person name="Thomas P.D."/>
            <person name="Zhang J."/>
            <person name="Gabor Miklos G.L."/>
            <person name="Nelson C."/>
            <person name="Broder S."/>
            <person name="Clark A.G."/>
            <person name="Nadeau J."/>
            <person name="McKusick V.A."/>
            <person name="Zinder N."/>
            <person name="Levine A.J."/>
            <person name="Roberts R.J."/>
            <person name="Simon M."/>
            <person name="Slayman C."/>
            <person name="Hunkapiller M."/>
            <person name="Bolanos R."/>
            <person name="Delcher A."/>
            <person name="Dew I."/>
            <person name="Fasulo D."/>
            <person name="Flanigan M."/>
            <person name="Florea L."/>
            <person name="Halpern A."/>
            <person name="Hannenhalli S."/>
            <person name="Kravitz S."/>
            <person name="Levy S."/>
            <person name="Mobarry C."/>
            <person name="Reinert K."/>
            <person name="Remington K."/>
            <person name="Abu-Threideh J."/>
            <person name="Beasley E."/>
            <person name="Biddick K."/>
            <person name="Bonazzi V."/>
            <person name="Brandon R."/>
            <person name="Cargill M."/>
            <person name="Chandramouliswaran I."/>
            <person name="Charlab R."/>
            <person name="Chaturvedi K."/>
            <person name="Deng Z."/>
            <person name="Di Francesco V."/>
            <person name="Dunn P."/>
            <person name="Eilbeck K."/>
            <person name="Evangelista C."/>
            <person name="Gabrielian A.E."/>
            <person name="Gan W."/>
            <person name="Ge W."/>
            <person name="Gong F."/>
            <person name="Gu Z."/>
            <person name="Guan P."/>
            <person name="Heiman T.J."/>
            <person name="Higgins M.E."/>
            <person name="Ji R.R."/>
            <person name="Ke Z."/>
            <person name="Ketchum K.A."/>
            <person name="Lai Z."/>
            <person name="Lei Y."/>
            <person name="Li Z."/>
            <person name="Li J."/>
            <person name="Liang Y."/>
            <person name="Lin X."/>
            <person name="Lu F."/>
            <person name="Merkulov G.V."/>
            <person name="Milshina N."/>
            <person name="Moore H.M."/>
            <person name="Naik A.K."/>
            <person name="Narayan V.A."/>
            <person name="Neelam B."/>
            <person name="Nusskern D."/>
            <person name="Rusch D.B."/>
            <person name="Salzberg S."/>
            <person name="Shao W."/>
            <person name="Shue B."/>
            <person name="Sun J."/>
            <person name="Wang Z."/>
            <person name="Wang A."/>
            <person name="Wang X."/>
            <person name="Wang J."/>
            <person name="Wei M."/>
            <person name="Wides R."/>
            <person name="Xiao C."/>
            <person name="Yan C."/>
            <person name="Yao A."/>
            <person name="Ye J."/>
            <person name="Zhan M."/>
            <person name="Zhang W."/>
            <person name="Zhang H."/>
            <person name="Zhao Q."/>
            <person name="Zheng L."/>
            <person name="Zhong F."/>
            <person name="Zhong W."/>
            <person name="Zhu S."/>
            <person name="Zhao S."/>
            <person name="Gilbert D."/>
            <person name="Baumhueter S."/>
            <person name="Spier G."/>
            <person name="Carter C."/>
            <person name="Cravchik A."/>
            <person name="Woodage T."/>
            <person name="Ali F."/>
            <person name="An H."/>
            <person name="Awe A."/>
            <person name="Baldwin D."/>
            <person name="Baden H."/>
            <person name="Barnstead M."/>
            <person name="Barrow I."/>
            <person name="Beeson K."/>
            <person name="Busam D."/>
            <person name="Carver A."/>
            <person name="Center A."/>
            <person name="Cheng M.L."/>
            <person name="Curry L."/>
            <person name="Danaher S."/>
            <person name="Davenport L."/>
            <person name="Desilets R."/>
            <person name="Dietz S."/>
            <person name="Dodson K."/>
            <person name="Doup L."/>
            <person name="Ferriera S."/>
            <person name="Garg N."/>
            <person name="Gluecksmann A."/>
            <person name="Hart B."/>
            <person name="Haynes J."/>
            <person name="Haynes C."/>
            <person name="Heiner C."/>
            <person name="Hladun S."/>
            <person name="Hostin D."/>
            <person name="Houck J."/>
            <person name="Howland T."/>
            <person name="Ibegwam C."/>
            <person name="Johnson J."/>
            <person name="Kalush F."/>
            <person name="Kline L."/>
            <person name="Koduru S."/>
            <person name="Love A."/>
            <person name="Mann F."/>
            <person name="May D."/>
            <person name="McCawley S."/>
            <person name="McIntosh T."/>
            <person name="McMullen I."/>
            <person name="Moy M."/>
            <person name="Moy L."/>
            <person name="Murphy B."/>
            <person name="Nelson K."/>
            <person name="Pfannkoch C."/>
            <person name="Pratts E."/>
            <person name="Puri V."/>
            <person name="Qureshi H."/>
            <person name="Reardon M."/>
            <person name="Rodriguez R."/>
            <person name="Rogers Y.H."/>
            <person name="Romblad D."/>
            <person name="Ruhfel B."/>
            <person name="Scott R."/>
            <person name="Sitter C."/>
            <person name="Smallwood M."/>
            <person name="Stewart E."/>
            <person name="Strong R."/>
            <person name="Suh E."/>
            <person name="Thomas R."/>
            <person name="Tint N.N."/>
            <person name="Tse S."/>
            <person name="Vech C."/>
            <person name="Wang G."/>
            <person name="Wetter J."/>
            <person name="Williams S."/>
            <person name="Williams M."/>
            <person name="Windsor S."/>
            <person name="Winn-Deen E."/>
            <person name="Wolfe K."/>
            <person name="Zaveri J."/>
            <person name="Zaveri K."/>
            <person name="Abril J.F."/>
            <person name="Guigo R."/>
            <person name="Campbell M.J."/>
            <person name="Sjolander K.V."/>
            <person name="Karlak B."/>
            <person name="Kejariwal A."/>
            <person name="Mi H."/>
            <person name="Lazareva B."/>
            <person name="Hatton T."/>
            <person name="Narechania A."/>
            <person name="Diemer K."/>
            <person name="Muruganujan A."/>
            <person name="Guo N."/>
            <person name="Sato S."/>
            <person name="Bafna V."/>
            <person name="Istrail S."/>
            <person name="Lippert R."/>
            <person name="Schwartz R."/>
            <person name="Walenz B."/>
            <person name="Yooseph S."/>
            <person name="Allen D."/>
            <person name="Basu A."/>
            <person name="Baxendale J."/>
            <person name="Blick L."/>
            <person name="Caminha M."/>
            <person name="Carnes-Stine J."/>
            <person name="Caulk P."/>
            <person name="Chiang Y.H."/>
            <person name="Coyne M."/>
            <person name="Dahlke C."/>
            <person name="Mays A."/>
            <person name="Dombroski M."/>
            <person name="Donnelly M."/>
            <person name="Ely D."/>
            <person name="Esparham S."/>
            <person name="Fosler C."/>
            <person name="Gire H."/>
            <person name="Glanowski S."/>
            <person name="Glasser K."/>
            <person name="Glodek A."/>
            <person name="Gorokhov M."/>
            <person name="Graham K."/>
            <person name="Gropman B."/>
            <person name="Harris M."/>
            <person name="Heil J."/>
            <person name="Henderson S."/>
            <person name="Hoover J."/>
            <person name="Jennings D."/>
            <person name="Jordan C."/>
            <person name="Jordan J."/>
            <person name="Kasha J."/>
            <person name="Kagan L."/>
            <person name="Kraft C."/>
            <person name="Levitsky A."/>
            <person name="Lewis M."/>
            <person name="Liu X."/>
            <person name="Lopez J."/>
            <person name="Ma D."/>
            <person name="Majoros W."/>
            <person name="McDaniel J."/>
            <person name="Murphy S."/>
            <person name="Newman M."/>
            <person name="Nguyen T."/>
            <person name="Nguyen N."/>
            <person name="Nodell M."/>
            <person name="Pan S."/>
            <person name="Peck J."/>
            <person name="Peterson M."/>
            <person name="Rowe W."/>
            <person name="Sanders R."/>
            <person name="Scott J."/>
            <person name="Simpson M."/>
            <person name="Smith T."/>
            <person name="Sprague A."/>
            <person name="Stockwell T."/>
            <person name="Turner R."/>
            <person name="Venter E."/>
            <person name="Wang M."/>
            <person name="Wen M."/>
            <person name="Wu D."/>
            <person name="Wu M."/>
            <person name="Xia A."/>
            <person name="Zandieh A."/>
            <person name="Zhu X."/>
        </authorList>
    </citation>
    <scope>NUCLEOTIDE SEQUENCE</scope>
</reference>
<dbReference type="ExpressionAtlas" id="Q96JS4">
    <property type="expression patterns" value="baseline and differential"/>
</dbReference>
<accession>Q96JS4</accession>
<reference evidence="1" key="1">
    <citation type="submission" date="1996-08" db="EMBL/GenBank/DDBJ databases">
        <title>Cloning and characterization of novel gene which is expressed in the human brain.</title>
        <authorList>
            <person name="Yazaki M."/>
            <person name="Takayama K."/>
            <person name="Matsumoto K."/>
            <person name="Yoshimoto M."/>
        </authorList>
    </citation>
    <scope>NUCLEOTIDE SEQUENCE</scope>
    <source>
        <tissue evidence="1">Brain</tissue>
    </source>
</reference>
<reference evidence="3" key="7">
    <citation type="submission" date="2025-05" db="UniProtKB">
        <authorList>
            <consortium name="Ensembl"/>
        </authorList>
    </citation>
    <scope>IDENTIFICATION</scope>
</reference>
<dbReference type="ChiTaRS" id="ITM2C">
    <property type="organism name" value="human"/>
</dbReference>
<dbReference type="OpenTargets" id="ENSG00000135916"/>
<dbReference type="EMBL" id="CH471063">
    <property type="protein sequence ID" value="EAW70938.1"/>
    <property type="molecule type" value="Genomic_DNA"/>
</dbReference>
<dbReference type="Ensembl" id="ENST00000620962.1">
    <property type="protein sequence ID" value="ENSP00000480137.1"/>
    <property type="gene ID" value="ENSG00000135916.16"/>
</dbReference>
<reference evidence="3 4" key="5">
    <citation type="journal article" date="2005" name="Nature">
        <title>Generation and annotation of the DNA sequences of human chromosomes 2 and 4.</title>
        <authorList>
            <person name="Hillier L.W."/>
            <person name="Graves T.A."/>
            <person name="Fulton R.S."/>
            <person name="Fulton L.A."/>
            <person name="Pepin K.H."/>
            <person name="Minx P."/>
            <person name="Wagner-McPherson C."/>
            <person name="Layman D."/>
            <person name="Wylie K."/>
            <person name="Sekhon M."/>
            <person name="Becker M.C."/>
            <person name="Fewell G.A."/>
            <person name="Delehaunty K.D."/>
            <person name="Miner T.L."/>
            <person name="Nash W.E."/>
            <person name="Kremitzki C."/>
            <person name="Oddy L."/>
            <person name="Du H."/>
            <person name="Sun H."/>
            <person name="Bradshaw-Cordum H."/>
            <person name="Ali J."/>
            <person name="Carter J."/>
            <person name="Cordes M."/>
            <person name="Harris A."/>
            <person name="Isak A."/>
            <person name="van Brunt A."/>
            <person name="Nguyen C."/>
            <person name="Du F."/>
            <person name="Courtney L."/>
            <person name="Kalicki J."/>
            <person name="Ozersky P."/>
            <person name="Abbott S."/>
            <person name="Armstrong J."/>
            <person name="Belter E.A."/>
            <person name="Caruso L."/>
            <person name="Cedroni M."/>
            <person name="Cotton M."/>
            <person name="Davidson T."/>
            <person name="Desai A."/>
            <person name="Elliott G."/>
            <person name="Erb T."/>
            <person name="Fronick C."/>
            <person name="Gaige T."/>
            <person name="Haakenson W."/>
            <person name="Haglund K."/>
            <person name="Holmes A."/>
            <person name="Harkins R."/>
            <person name="Kim K."/>
            <person name="Kruchowski S.S."/>
            <person name="Strong C.M."/>
            <person name="Grewal N."/>
            <person name="Goyea E."/>
            <person name="Hou S."/>
            <person name="Levy A."/>
            <person name="Martinka S."/>
            <person name="Mead K."/>
            <person name="McLellan M.D."/>
            <person name="Meyer R."/>
            <person name="Randall-Maher J."/>
            <person name="Tomlinson C."/>
            <person name="Dauphin-Kohlberg S."/>
            <person name="Kozlowicz-Reilly A."/>
            <person name="Shah N."/>
            <person name="Swearengen-Shahid S."/>
            <person name="Snider J."/>
            <person name="Strong J.T."/>
            <person name="Thompson J."/>
            <person name="Yoakum M."/>
            <person name="Leonard S."/>
            <person name="Pearman C."/>
            <person name="Trani L."/>
            <person name="Radionenko M."/>
            <person name="Waligorski J.E."/>
            <person name="Wang C."/>
            <person name="Rock S.M."/>
            <person name="Tin-Wollam A.M."/>
            <person name="Maupin R."/>
            <person name="Latreille P."/>
            <person name="Wendl M.C."/>
            <person name="Yang S.P."/>
            <person name="Pohl C."/>
            <person name="Wallis J.W."/>
            <person name="Spieth J."/>
            <person name="Bieri T.A."/>
            <person name="Berkowicz N."/>
            <person name="Nelson J.O."/>
            <person name="Osborne J."/>
            <person name="Ding L."/>
            <person name="Meyer R."/>
            <person name="Sabo A."/>
            <person name="Shotland Y."/>
            <person name="Sinha P."/>
            <person name="Wohldmann P.E."/>
            <person name="Cook L.L."/>
            <person name="Hickenbotham M.T."/>
            <person name="Eldred J."/>
            <person name="Williams D."/>
            <person name="Jones T.A."/>
            <person name="She X."/>
            <person name="Ciccarelli F.D."/>
            <person name="Izaurralde E."/>
            <person name="Taylor J."/>
            <person name="Schmutz J."/>
            <person name="Myers R.M."/>
            <person name="Cox D.R."/>
            <person name="Huang X."/>
            <person name="McPherson J.D."/>
            <person name="Mardis E.R."/>
            <person name="Clifton S.W."/>
            <person name="Warren W.C."/>
            <person name="Chinwalla A.T."/>
            <person name="Eddy S.R."/>
            <person name="Marra M.A."/>
            <person name="Ovcharenko I."/>
            <person name="Furey T.S."/>
            <person name="Miller W."/>
            <person name="Eichler E.E."/>
            <person name="Bork P."/>
            <person name="Suyama M."/>
            <person name="Torrents D."/>
            <person name="Waterston R.H."/>
            <person name="Wilson R.K."/>
        </authorList>
    </citation>
    <scope>NUCLEOTIDE SEQUENCE [LARGE SCALE GENOMIC DNA]</scope>
</reference>
<gene>
    <name evidence="2 3" type="primary">ITM2C</name>
    <name evidence="1" type="synonym">hucep-3</name>
    <name evidence="2" type="ORF">hCG_34338</name>
</gene>
<dbReference type="VEuPathDB" id="HostDB:ENSG00000135916"/>
<dbReference type="GeneTree" id="ENSGT00950000183115"/>
<dbReference type="HOGENOM" id="CLU_1602142_0_0_1"/>
<dbReference type="OrthoDB" id="9982095at2759"/>
<reference evidence="2" key="6">
    <citation type="submission" date="2005-07" db="EMBL/GenBank/DDBJ databases">
        <authorList>
            <person name="Mural R.J."/>
            <person name="Istrail S."/>
            <person name="Sutton G."/>
            <person name="Florea L."/>
            <person name="Halpern A.L."/>
            <person name="Mobarry C.M."/>
            <person name="Lippert R."/>
            <person name="Walenz B."/>
            <person name="Shatkay H."/>
            <person name="Dew I."/>
            <person name="Miller J.R."/>
            <person name="Flanigan M.J."/>
            <person name="Edwards N.J."/>
            <person name="Bolanos R."/>
            <person name="Fasulo D."/>
            <person name="Halldorsson B.V."/>
            <person name="Hannenhalli S."/>
            <person name="Turner R."/>
            <person name="Yooseph S."/>
            <person name="Lu F."/>
            <person name="Nusskern D.R."/>
            <person name="Shue B.C."/>
            <person name="Zheng X.H."/>
            <person name="Zhong F."/>
            <person name="Delcher A.L."/>
            <person name="Huson D.H."/>
            <person name="Kravitz S.A."/>
            <person name="Mouchard L."/>
            <person name="Reinert K."/>
            <person name="Remington K.A."/>
            <person name="Clark A.G."/>
            <person name="Waterman M.S."/>
            <person name="Eichler E.E."/>
            <person name="Adams M.D."/>
            <person name="Hunkapiller M.W."/>
            <person name="Myers E.W."/>
            <person name="Venter J.C."/>
        </authorList>
    </citation>
    <scope>NUCLEOTIDE SEQUENCE</scope>
</reference>
<dbReference type="Antibodypedia" id="34409">
    <property type="antibodies" value="159 antibodies from 20 providers"/>
</dbReference>
<organism evidence="1">
    <name type="scientific">Homo sapiens</name>
    <name type="common">Human</name>
    <dbReference type="NCBI Taxonomy" id="9606"/>
    <lineage>
        <taxon>Eukaryota</taxon>
        <taxon>Metazoa</taxon>
        <taxon>Chordata</taxon>
        <taxon>Craniata</taxon>
        <taxon>Vertebrata</taxon>
        <taxon>Euteleostomi</taxon>
        <taxon>Mammalia</taxon>
        <taxon>Eutheria</taxon>
        <taxon>Euarchontoglires</taxon>
        <taxon>Primates</taxon>
        <taxon>Haplorrhini</taxon>
        <taxon>Catarrhini</taxon>
        <taxon>Hominidae</taxon>
        <taxon>Homo</taxon>
    </lineage>
</organism>
<dbReference type="EMBL" id="D87062">
    <property type="protein sequence ID" value="BAB46918.1"/>
    <property type="molecule type" value="mRNA"/>
</dbReference>
<evidence type="ECO:0000313" key="3">
    <source>
        <dbReference type="Ensembl" id="ENSP00000480137.1"/>
    </source>
</evidence>
<dbReference type="Bgee" id="ENSG00000135916">
    <property type="expression patterns" value="Expressed in mucosa of transverse colon and 196 other cell types or tissues"/>
</dbReference>
<dbReference type="AlphaFoldDB" id="Q96JS4"/>
<reference evidence="3" key="2">
    <citation type="journal article" date="2001" name="Nature">
        <title>Initial sequencing and analysis of the human genome.</title>
        <authorList>
            <consortium name="International Human Genome Sequencing Consortium"/>
            <person name="Lander E.S."/>
            <person name="Linton L.M."/>
            <person name="Birren B."/>
            <person name="Nusbaum C."/>
            <person name="Zody M.C."/>
            <person name="Baldwin J."/>
            <person name="Devon K."/>
            <person name="Dewar K."/>
            <person name="Doyle M."/>
            <person name="FitzHugh W."/>
            <person name="Funke R."/>
            <person name="Gage D."/>
            <person name="Harris K."/>
            <person name="Heaford A."/>
            <person name="Howland J."/>
            <person name="Kann L."/>
            <person name="Lehoczky J."/>
            <person name="LeVine R."/>
            <person name="McEwan P."/>
            <person name="McKernan K."/>
            <person name="Meldrim J."/>
            <person name="Mesirov J.P."/>
            <person name="Miranda C."/>
            <person name="Morris W."/>
            <person name="Naylor J."/>
            <person name="Raymond C."/>
            <person name="Rosetti M."/>
            <person name="Santos R."/>
            <person name="Sheridan A."/>
            <person name="Sougnez C."/>
            <person name="Stange-Thomann N."/>
            <person name="Stojanovic N."/>
            <person name="Subramanian A."/>
            <person name="Wyman D."/>
            <person name="Rogers J."/>
            <person name="Sulston J."/>
            <person name="Ainscough R."/>
            <person name="Beck S."/>
            <person name="Bentley D."/>
            <person name="Burton J."/>
            <person name="Clee C."/>
            <person name="Carter N."/>
            <person name="Coulson A."/>
            <person name="Deadman R."/>
            <person name="Deloukas P."/>
            <person name="Dunham A."/>
            <person name="Dunham I."/>
            <person name="Durbin R."/>
            <person name="French L."/>
            <person name="Grafham D."/>
            <person name="Gregory S."/>
            <person name="Hubbard T."/>
            <person name="Humphray S."/>
            <person name="Hunt A."/>
            <person name="Jones M."/>
            <person name="Lloyd C."/>
            <person name="McMurray A."/>
            <person name="Matthews L."/>
            <person name="Mercer S."/>
            <person name="Milne S."/>
            <person name="Mullikin J.C."/>
            <person name="Mungall A."/>
            <person name="Plumb R."/>
            <person name="Ross M."/>
            <person name="Shownkeen R."/>
            <person name="Sims S."/>
            <person name="Waterston R.H."/>
            <person name="Wilson R.K."/>
            <person name="Hillier L.W."/>
            <person name="McPherson J.D."/>
            <person name="Marra M.A."/>
            <person name="Mardis E.R."/>
            <person name="Fulton L.A."/>
            <person name="Chinwalla A.T."/>
            <person name="Pepin K.H."/>
            <person name="Gish W.R."/>
            <person name="Chissoe S.L."/>
            <person name="Wendl M.C."/>
            <person name="Delehaunty K.D."/>
            <person name="Miner T.L."/>
            <person name="Delehaunty A."/>
            <person name="Kramer J.B."/>
            <person name="Cook L.L."/>
            <person name="Fulton R.S."/>
            <person name="Johnson D.L."/>
            <person name="Minx P.J."/>
            <person name="Clifton S.W."/>
            <person name="Hawkins T."/>
            <person name="Branscomb E."/>
            <person name="Predki P."/>
            <person name="Richardson P."/>
            <person name="Wenning S."/>
            <person name="Slezak T."/>
            <person name="Doggett N."/>
            <person name="Cheng J.F."/>
            <person name="Olsen A."/>
            <person name="Lucas S."/>
            <person name="Elkin C."/>
            <person name="Uberbacher E."/>
            <person name="Frazier M."/>
            <person name="Gibbs R.A."/>
            <person name="Muzny D.M."/>
            <person name="Scherer S.E."/>
            <person name="Bouck J.B."/>
            <person name="Sodergren E.J."/>
            <person name="Worley K.C."/>
            <person name="Rives C.M."/>
            <person name="Gorrell J.H."/>
            <person name="Metzker M.L."/>
            <person name="Naylor S.L."/>
            <person name="Kucherlapati R.S."/>
            <person name="Nelson D.L."/>
            <person name="Weinstock G.M."/>
            <person name="Sakaki Y."/>
            <person name="Fujiyama A."/>
            <person name="Hattori M."/>
            <person name="Yada T."/>
            <person name="Toyoda A."/>
            <person name="Itoh T."/>
            <person name="Kawagoe C."/>
            <person name="Watanabe H."/>
            <person name="Totoki Y."/>
            <person name="Taylor T."/>
            <person name="Weissenbach J."/>
            <person name="Heilig R."/>
            <person name="Saurin W."/>
            <person name="Artiguenave F."/>
            <person name="Brottier P."/>
            <person name="Bruls T."/>
            <person name="Pelletier E."/>
            <person name="Robert C."/>
            <person name="Wincker P."/>
            <person name="Smith D.R."/>
            <person name="Doucette-Stamm L."/>
            <person name="Rubenfield M."/>
            <person name="Weinstock K."/>
            <person name="Lee H.M."/>
            <person name="Dubois J."/>
            <person name="Rosenthal A."/>
            <person name="Platzer M."/>
            <person name="Nyakatura G."/>
            <person name="Taudien S."/>
            <person name="Rump A."/>
            <person name="Yang H."/>
            <person name="Yu J."/>
            <person name="Wang J."/>
            <person name="Huang G."/>
            <person name="Gu J."/>
            <person name="Hood L."/>
            <person name="Rowen L."/>
            <person name="Madan A."/>
            <person name="Qin S."/>
            <person name="Davis R.W."/>
            <person name="Federspiel N.A."/>
            <person name="Abola A.P."/>
            <person name="Proctor M.J."/>
            <person name="Myers R.M."/>
            <person name="Schmutz J."/>
            <person name="Dickson M."/>
            <person name="Grimwood J."/>
            <person name="Cox D.R."/>
            <person name="Olson M.V."/>
            <person name="Kaul R."/>
            <person name="Raymond C."/>
            <person name="Shimizu N."/>
            <person name="Kawasaki K."/>
            <person name="Minoshima S."/>
            <person name="Evans G.A."/>
            <person name="Athanasiou M."/>
            <person name="Schultz R."/>
            <person name="Roe B.A."/>
            <person name="Chen F."/>
            <person name="Pan H."/>
            <person name="Ramser J."/>
            <person name="Lehrach H."/>
            <person name="Reinhardt R."/>
            <person name="McCombie W.R."/>
            <person name="de la Bastide M."/>
            <person name="Dedhia N."/>
            <person name="Blocker H."/>
            <person name="Hornischer K."/>
            <person name="Nordsiek G."/>
            <person name="Agarwala R."/>
            <person name="Aravind L."/>
            <person name="Bailey J.A."/>
            <person name="Bateman A."/>
            <person name="Batzoglou S."/>
            <person name="Birney E."/>
            <person name="Bork P."/>
            <person name="Brown D.G."/>
            <person name="Burge C.B."/>
            <person name="Cerutti L."/>
            <person name="Chen H.C."/>
            <person name="Church D."/>
            <person name="Clamp M."/>
            <person name="Copley R.R."/>
            <person name="Doerks T."/>
            <person name="Eddy S.R."/>
            <person name="Eichler E.E."/>
            <person name="Furey T.S."/>
            <person name="Galagan J."/>
            <person name="Gilbert J.G."/>
            <person name="Harmon C."/>
            <person name="Hayashizaki Y."/>
            <person name="Haussler D."/>
            <person name="Hermjakob H."/>
            <person name="Hokamp K."/>
            <person name="Jang W."/>
            <person name="Johnson L.S."/>
            <person name="Jones T.A."/>
            <person name="Kasif S."/>
            <person name="Kaspryzk A."/>
            <person name="Kennedy S."/>
            <person name="Kent W.J."/>
            <person name="Kitts P."/>
            <person name="Koonin E.V."/>
            <person name="Korf I."/>
            <person name="Kulp D."/>
            <person name="Lancet D."/>
            <person name="Lowe T.M."/>
            <person name="McLysaght A."/>
            <person name="Mikkelsen T."/>
            <person name="Moran J.V."/>
            <person name="Mulder N."/>
            <person name="Pollara V.J."/>
            <person name="Ponting C.P."/>
            <person name="Schuler G."/>
            <person name="Schultz J."/>
            <person name="Slater G."/>
            <person name="Smit A.F."/>
            <person name="Stupka E."/>
            <person name="Szustakowski J."/>
            <person name="Thierry-Mieg D."/>
            <person name="Thierry-Mieg J."/>
            <person name="Wagner L."/>
            <person name="Wallis J."/>
            <person name="Wheeler R."/>
            <person name="Williams A."/>
            <person name="Wolf Y.I."/>
            <person name="Wolfe K.H."/>
            <person name="Yang S.P."/>
            <person name="Yeh R.F."/>
            <person name="Collins F."/>
            <person name="Guyer M.S."/>
            <person name="Peterson J."/>
            <person name="Felsenfeld A."/>
            <person name="Wetterstrand K.A."/>
            <person name="Patrinos A."/>
            <person name="Morgan M.J."/>
            <person name="de Jong P."/>
            <person name="Catanese J.J."/>
            <person name="Osoegawa K."/>
            <person name="Shizuya H."/>
            <person name="Choi S."/>
            <person name="Chen Y.J."/>
        </authorList>
    </citation>
    <scope>NUCLEOTIDE SEQUENCE [LARGE SCALE GENOMIC DNA]</scope>
</reference>
<reference evidence="3" key="4">
    <citation type="journal article" date="2004" name="Nature">
        <title>Finishing the euchromatic sequence of the human genome.</title>
        <authorList>
            <consortium name="International Human Genome Sequencing Consortium"/>
        </authorList>
    </citation>
    <scope>NUCLEOTIDE SEQUENCE [LARGE SCALE GENOMIC DNA]</scope>
</reference>
<proteinExistence type="evidence at transcript level"/>